<protein>
    <recommendedName>
        <fullName evidence="4">Apple domain-containing protein</fullName>
    </recommendedName>
</protein>
<organism evidence="2 3">
    <name type="scientific">Acaromyces ingoldii</name>
    <dbReference type="NCBI Taxonomy" id="215250"/>
    <lineage>
        <taxon>Eukaryota</taxon>
        <taxon>Fungi</taxon>
        <taxon>Dikarya</taxon>
        <taxon>Basidiomycota</taxon>
        <taxon>Ustilaginomycotina</taxon>
        <taxon>Exobasidiomycetes</taxon>
        <taxon>Exobasidiales</taxon>
        <taxon>Cryptobasidiaceae</taxon>
        <taxon>Acaromyces</taxon>
    </lineage>
</organism>
<dbReference type="EMBL" id="KZ819639">
    <property type="protein sequence ID" value="PWN87932.1"/>
    <property type="molecule type" value="Genomic_DNA"/>
</dbReference>
<accession>A0A316YFF9</accession>
<evidence type="ECO:0008006" key="4">
    <source>
        <dbReference type="Google" id="ProtNLM"/>
    </source>
</evidence>
<feature type="signal peptide" evidence="1">
    <location>
        <begin position="1"/>
        <end position="20"/>
    </location>
</feature>
<evidence type="ECO:0000256" key="1">
    <source>
        <dbReference type="SAM" id="SignalP"/>
    </source>
</evidence>
<reference evidence="2 3" key="1">
    <citation type="journal article" date="2018" name="Mol. Biol. Evol.">
        <title>Broad Genomic Sampling Reveals a Smut Pathogenic Ancestry of the Fungal Clade Ustilaginomycotina.</title>
        <authorList>
            <person name="Kijpornyongpan T."/>
            <person name="Mondo S.J."/>
            <person name="Barry K."/>
            <person name="Sandor L."/>
            <person name="Lee J."/>
            <person name="Lipzen A."/>
            <person name="Pangilinan J."/>
            <person name="LaButti K."/>
            <person name="Hainaut M."/>
            <person name="Henrissat B."/>
            <person name="Grigoriev I.V."/>
            <person name="Spatafora J.W."/>
            <person name="Aime M.C."/>
        </authorList>
    </citation>
    <scope>NUCLEOTIDE SEQUENCE [LARGE SCALE GENOMIC DNA]</scope>
    <source>
        <strain evidence="2 3">MCA 4198</strain>
    </source>
</reference>
<keyword evidence="1" id="KW-0732">Signal</keyword>
<dbReference type="Proteomes" id="UP000245768">
    <property type="component" value="Unassembled WGS sequence"/>
</dbReference>
<name>A0A316YFF9_9BASI</name>
<evidence type="ECO:0000313" key="2">
    <source>
        <dbReference type="EMBL" id="PWN87932.1"/>
    </source>
</evidence>
<dbReference type="GeneID" id="37041690"/>
<feature type="chain" id="PRO_5016336451" description="Apple domain-containing protein" evidence="1">
    <location>
        <begin position="21"/>
        <end position="306"/>
    </location>
</feature>
<dbReference type="AlphaFoldDB" id="A0A316YFF9"/>
<evidence type="ECO:0000313" key="3">
    <source>
        <dbReference type="Proteomes" id="UP000245768"/>
    </source>
</evidence>
<gene>
    <name evidence="2" type="ORF">FA10DRAFT_255628</name>
</gene>
<proteinExistence type="predicted"/>
<dbReference type="InParanoid" id="A0A316YFF9"/>
<dbReference type="OrthoDB" id="271448at2759"/>
<dbReference type="RefSeq" id="XP_025375130.1">
    <property type="nucleotide sequence ID" value="XM_025519774.1"/>
</dbReference>
<sequence>MKFTSLAATVVVVAAGLSSAMPSDANEMDSRSLQKRYLCDKANYGASGKPWERTSSPGWCVGKSNKWGSKLPTWDGGDSAKCDRLGRKGGAVCNGGNNPGTVPKGCKPPTTWVPWGPHTKTRTTKSCSTGFATVTVTATTTATTTVPTTTTAIVTTTTTVTDGGAAQPICTTDANGDTYQTLFTNYTTIPTSGVYAGQTVGAATVDNDNYLTYGLADTVEQCLELCDQTNSCVFVNSYNDRYPDGETPSDLPPSAQAKYDPSKLTCALYKACPDPATTTNNVGGQNDPSYITNSNGYCLGGQCPTS</sequence>
<keyword evidence="3" id="KW-1185">Reference proteome</keyword>